<comment type="caution">
    <text evidence="2">The sequence shown here is derived from an EMBL/GenBank/DDBJ whole genome shotgun (WGS) entry which is preliminary data.</text>
</comment>
<dbReference type="Proteomes" id="UP000811619">
    <property type="component" value="Unassembled WGS sequence"/>
</dbReference>
<dbReference type="AlphaFoldDB" id="A0A8K0J2N0"/>
<evidence type="ECO:0000256" key="1">
    <source>
        <dbReference type="SAM" id="MobiDB-lite"/>
    </source>
</evidence>
<accession>A0A8K0J2N0</accession>
<organism evidence="2 3">
    <name type="scientific">Claviceps africana</name>
    <dbReference type="NCBI Taxonomy" id="83212"/>
    <lineage>
        <taxon>Eukaryota</taxon>
        <taxon>Fungi</taxon>
        <taxon>Dikarya</taxon>
        <taxon>Ascomycota</taxon>
        <taxon>Pezizomycotina</taxon>
        <taxon>Sordariomycetes</taxon>
        <taxon>Hypocreomycetidae</taxon>
        <taxon>Hypocreales</taxon>
        <taxon>Clavicipitaceae</taxon>
        <taxon>Claviceps</taxon>
    </lineage>
</organism>
<proteinExistence type="predicted"/>
<name>A0A8K0J2N0_9HYPO</name>
<gene>
    <name evidence="2" type="ORF">E4U42_000350</name>
</gene>
<evidence type="ECO:0000313" key="3">
    <source>
        <dbReference type="Proteomes" id="UP000811619"/>
    </source>
</evidence>
<keyword evidence="3" id="KW-1185">Reference proteome</keyword>
<sequence>MRHAIPAVTRRLAVFLDHLVSHSHLILNLQSLCFLKAPVQYEPSPAQIPNPTNPILVPRRNLIESLPPLIMSITNAQDMPGLNACDSNSSQNPDVASSKRASVLSALFGSRRASTASSVGSDTSKKSSKDKSSKDKKSDKDKKLKPLTPIMPSMPGVRPVL</sequence>
<feature type="compositionally biased region" description="Basic and acidic residues" evidence="1">
    <location>
        <begin position="123"/>
        <end position="144"/>
    </location>
</feature>
<reference evidence="2" key="1">
    <citation type="journal article" date="2020" name="bioRxiv">
        <title>Whole genome comparisons of ergot fungi reveals the divergence and evolution of species within the genus Claviceps are the result of varying mechanisms driving genome evolution and host range expansion.</title>
        <authorList>
            <person name="Wyka S.A."/>
            <person name="Mondo S.J."/>
            <person name="Liu M."/>
            <person name="Dettman J."/>
            <person name="Nalam V."/>
            <person name="Broders K.D."/>
        </authorList>
    </citation>
    <scope>NUCLEOTIDE SEQUENCE</scope>
    <source>
        <strain evidence="2">CCC 489</strain>
    </source>
</reference>
<feature type="region of interest" description="Disordered" evidence="1">
    <location>
        <begin position="110"/>
        <end position="161"/>
    </location>
</feature>
<evidence type="ECO:0000313" key="2">
    <source>
        <dbReference type="EMBL" id="KAG5914714.1"/>
    </source>
</evidence>
<protein>
    <submittedName>
        <fullName evidence="2">Uncharacterized protein</fullName>
    </submittedName>
</protein>
<dbReference type="EMBL" id="SRPY01001077">
    <property type="protein sequence ID" value="KAG5914714.1"/>
    <property type="molecule type" value="Genomic_DNA"/>
</dbReference>